<organism evidence="8 9">
    <name type="scientific">Glaciecola siphonariae</name>
    <dbReference type="NCBI Taxonomy" id="521012"/>
    <lineage>
        <taxon>Bacteria</taxon>
        <taxon>Pseudomonadati</taxon>
        <taxon>Pseudomonadota</taxon>
        <taxon>Gammaproteobacteria</taxon>
        <taxon>Alteromonadales</taxon>
        <taxon>Alteromonadaceae</taxon>
        <taxon>Glaciecola</taxon>
    </lineage>
</organism>
<keyword evidence="3 6" id="KW-0812">Transmembrane</keyword>
<feature type="transmembrane region" description="Helical" evidence="6">
    <location>
        <begin position="218"/>
        <end position="245"/>
    </location>
</feature>
<evidence type="ECO:0000256" key="6">
    <source>
        <dbReference type="SAM" id="Phobius"/>
    </source>
</evidence>
<protein>
    <submittedName>
        <fullName evidence="8">ABC transporter permease</fullName>
    </submittedName>
</protein>
<evidence type="ECO:0000313" key="9">
    <source>
        <dbReference type="Proteomes" id="UP001595897"/>
    </source>
</evidence>
<comment type="caution">
    <text evidence="8">The sequence shown here is derived from an EMBL/GenBank/DDBJ whole genome shotgun (WGS) entry which is preliminary data.</text>
</comment>
<dbReference type="Proteomes" id="UP001595897">
    <property type="component" value="Unassembled WGS sequence"/>
</dbReference>
<evidence type="ECO:0000256" key="2">
    <source>
        <dbReference type="ARBA" id="ARBA00022475"/>
    </source>
</evidence>
<feature type="transmembrane region" description="Helical" evidence="6">
    <location>
        <begin position="315"/>
        <end position="335"/>
    </location>
</feature>
<feature type="transmembrane region" description="Helical" evidence="6">
    <location>
        <begin position="446"/>
        <end position="469"/>
    </location>
</feature>
<feature type="domain" description="ABC3 transporter permease C-terminal" evidence="7">
    <location>
        <begin position="691"/>
        <end position="800"/>
    </location>
</feature>
<dbReference type="InterPro" id="IPR003838">
    <property type="entry name" value="ABC3_permease_C"/>
</dbReference>
<keyword evidence="5 6" id="KW-0472">Membrane</keyword>
<evidence type="ECO:0000259" key="7">
    <source>
        <dbReference type="Pfam" id="PF02687"/>
    </source>
</evidence>
<proteinExistence type="predicted"/>
<dbReference type="Pfam" id="PF02687">
    <property type="entry name" value="FtsX"/>
    <property type="match status" value="2"/>
</dbReference>
<feature type="transmembrane region" description="Helical" evidence="6">
    <location>
        <begin position="689"/>
        <end position="710"/>
    </location>
</feature>
<evidence type="ECO:0000256" key="4">
    <source>
        <dbReference type="ARBA" id="ARBA00022989"/>
    </source>
</evidence>
<reference evidence="9" key="1">
    <citation type="journal article" date="2019" name="Int. J. Syst. Evol. Microbiol.">
        <title>The Global Catalogue of Microorganisms (GCM) 10K type strain sequencing project: providing services to taxonomists for standard genome sequencing and annotation.</title>
        <authorList>
            <consortium name="The Broad Institute Genomics Platform"/>
            <consortium name="The Broad Institute Genome Sequencing Center for Infectious Disease"/>
            <person name="Wu L."/>
            <person name="Ma J."/>
        </authorList>
    </citation>
    <scope>NUCLEOTIDE SEQUENCE [LARGE SCALE GENOMIC DNA]</scope>
    <source>
        <strain evidence="9">KACC 12507</strain>
    </source>
</reference>
<feature type="transmembrane region" description="Helical" evidence="6">
    <location>
        <begin position="390"/>
        <end position="411"/>
    </location>
</feature>
<name>A0ABV9LR07_9ALTE</name>
<accession>A0ABV9LR07</accession>
<feature type="transmembrane region" description="Helical" evidence="6">
    <location>
        <begin position="266"/>
        <end position="295"/>
    </location>
</feature>
<evidence type="ECO:0000256" key="3">
    <source>
        <dbReference type="ARBA" id="ARBA00022692"/>
    </source>
</evidence>
<dbReference type="PANTHER" id="PTHR30287:SF1">
    <property type="entry name" value="INNER MEMBRANE PROTEIN"/>
    <property type="match status" value="1"/>
</dbReference>
<comment type="subcellular location">
    <subcellularLocation>
        <location evidence="1">Cell membrane</location>
        <topology evidence="1">Multi-pass membrane protein</topology>
    </subcellularLocation>
</comment>
<dbReference type="PANTHER" id="PTHR30287">
    <property type="entry name" value="MEMBRANE COMPONENT OF PREDICTED ABC SUPERFAMILY METABOLITE UPTAKE TRANSPORTER"/>
    <property type="match status" value="1"/>
</dbReference>
<keyword evidence="4 6" id="KW-1133">Transmembrane helix</keyword>
<keyword evidence="9" id="KW-1185">Reference proteome</keyword>
<sequence length="813" mass="88811">MAAASLYQMLDRVLLSDTRALMGGDVEIESNQAIQQDVLDWIANTGDISLTRELDTMMSTKDDQFALVELLSTDAAYPLYGELKLSPEQGLSSALAYIDGQWGVAIDPVLAERKNLAVSDIVYIGELELEIRAIVIEQPDRRLNANWRGAPVLIAEQAMDASGLIRPGSRVEYEYRVRTEQAADAWEESFIAQFPDTDWEIQTFEDRSARIAERLSQIASGLLIVAFSTLFIGGLGVFNSISVYLQSKRETIATLKACGLRDARIGQVFVIQILVLAALSGLLGVIIGAAMALLGSQVLAQDLALTLQTADVAKSALLAWFFGIITAFTFALPALGRALQVDVAHLFRASDISGNTSGNKTSIHWRLAGYMCVVTLASLVMLVIPNILFGFAFLVTVALCLIFFELVVYGLRRLSRAMEKRPWLASHAATRLALANMHRPGTPLRITLLSLGTALTLLVACTVIVLALLRLVQTTIPEESPALVLYDVLAEQKNSVNSIAQGFDSVSKLTLSPMVRGRVSAINNTTIRDLSSRDINWQDMARDEHKLSYLSGNIDGIKIVDGAIWDANFTPNDDFDFAFIMEDREAAQMQLKPGDSVQFTLVGQERTGLLSGIYSQQGIQTRFWFEAIFSDGALDDFINAYVGTVYMDDEEALALQSELARSYPNIITVRTKDLIDSASQLLDKGTNGLSVISSISLVVSLMVLASVMAAGRNKQSYHAIILFCMGARISYIRKAIAIEYGLLALVVSAFSILLGLSIAAIVLRLQLKIYAWDIYWAGAGLAIASSLLVFSLGALYLFQRLNIQPAQLLKEAA</sequence>
<evidence type="ECO:0000256" key="5">
    <source>
        <dbReference type="ARBA" id="ARBA00023136"/>
    </source>
</evidence>
<dbReference type="EMBL" id="JBHSGU010000002">
    <property type="protein sequence ID" value="MFC4698907.1"/>
    <property type="molecule type" value="Genomic_DNA"/>
</dbReference>
<gene>
    <name evidence="8" type="ORF">ACFO4O_01875</name>
</gene>
<dbReference type="InterPro" id="IPR038766">
    <property type="entry name" value="Membrane_comp_ABC_pdt"/>
</dbReference>
<feature type="transmembrane region" description="Helical" evidence="6">
    <location>
        <begin position="740"/>
        <end position="762"/>
    </location>
</feature>
<feature type="transmembrane region" description="Helical" evidence="6">
    <location>
        <begin position="367"/>
        <end position="384"/>
    </location>
</feature>
<keyword evidence="2" id="KW-1003">Cell membrane</keyword>
<dbReference type="RefSeq" id="WP_382405592.1">
    <property type="nucleotide sequence ID" value="NZ_JBHSGU010000002.1"/>
</dbReference>
<feature type="transmembrane region" description="Helical" evidence="6">
    <location>
        <begin position="774"/>
        <end position="798"/>
    </location>
</feature>
<evidence type="ECO:0000256" key="1">
    <source>
        <dbReference type="ARBA" id="ARBA00004651"/>
    </source>
</evidence>
<evidence type="ECO:0000313" key="8">
    <source>
        <dbReference type="EMBL" id="MFC4698907.1"/>
    </source>
</evidence>
<feature type="domain" description="ABC3 transporter permease C-terminal" evidence="7">
    <location>
        <begin position="224"/>
        <end position="333"/>
    </location>
</feature>